<evidence type="ECO:0000256" key="1">
    <source>
        <dbReference type="ARBA" id="ARBA00004251"/>
    </source>
</evidence>
<dbReference type="InterPro" id="IPR003591">
    <property type="entry name" value="Leu-rich_rpt_typical-subtyp"/>
</dbReference>
<evidence type="ECO:0000256" key="8">
    <source>
        <dbReference type="ARBA" id="ARBA00022989"/>
    </source>
</evidence>
<evidence type="ECO:0000256" key="9">
    <source>
        <dbReference type="ARBA" id="ARBA00023136"/>
    </source>
</evidence>
<dbReference type="AlphaFoldDB" id="A0A5D2H4Z5"/>
<keyword evidence="8 12" id="KW-1133">Transmembrane helix</keyword>
<keyword evidence="10" id="KW-0675">Receptor</keyword>
<dbReference type="Pfam" id="PF23598">
    <property type="entry name" value="LRR_14"/>
    <property type="match status" value="1"/>
</dbReference>
<dbReference type="Gene3D" id="3.80.10.10">
    <property type="entry name" value="Ribonuclease Inhibitor"/>
    <property type="match status" value="4"/>
</dbReference>
<sequence>MHCLNSEKGLKDPSVWLSSWAGKDCCNWTGVNYSNMTGNIIMLYLKTMDYCGSVGHSEALNIGTCLSGTLSPSLLNLTYLSYLDLNGNNFERIPIPKFIGSLKTLRLLHLDLSRASFIGEVPHSLGNLSYLEYLSLSKDLSWVVGLFSLQYLDLSFMNLSKENNWVKAINMLHSLTTLDLSWYELQDFIESFRIKFTSLSVLDLSYNNFNSTIPCWLLNITTLQRVYLQRSEFKDALGGCSNNTLGYLDFSSNNLQGKLPNSLGNLKYLIFLRLFQNSFSGSLPWAILESSRQLTRIAIFNLYGNSWEGTITENHFLNLSKSVVFVTVHWVPSFSLYETAISNFQLGLRFPTWLRTQVDAFEIILSSDDISDIILVWFWNLTFGLQWVDLSNNQLKESFPPNVTHLSLRNNLFSGPNPSSIGLRMSKVGDLDLSRNFLNGSILASINEMETLSFLDLSSNCLSRTIPKNLQGLRKLVILDLSENNLSGVVSSSFCALPSLIFLKLSSNNLSGELSSVLQNFSRGNIPEQLYEFPYLHIIDLAQNKKSEYKKIIPLLNVMDLSANDLKGEIPDHITKLSVLFTLNLSWNHLSGKISENIGNLQLLESLDLSYNNLSSPIPASMISMTFLNYLNLSPNKDGEDENGDSKGEDEKFGFYISMGVGLAIGFLGCLLAYFKFIDEMKNKVYVFIAVMIARYKEKI</sequence>
<organism evidence="14 15">
    <name type="scientific">Gossypium darwinii</name>
    <name type="common">Darwin's cotton</name>
    <name type="synonym">Gossypium barbadense var. darwinii</name>
    <dbReference type="NCBI Taxonomy" id="34276"/>
    <lineage>
        <taxon>Eukaryota</taxon>
        <taxon>Viridiplantae</taxon>
        <taxon>Streptophyta</taxon>
        <taxon>Embryophyta</taxon>
        <taxon>Tracheophyta</taxon>
        <taxon>Spermatophyta</taxon>
        <taxon>Magnoliopsida</taxon>
        <taxon>eudicotyledons</taxon>
        <taxon>Gunneridae</taxon>
        <taxon>Pentapetalae</taxon>
        <taxon>rosids</taxon>
        <taxon>malvids</taxon>
        <taxon>Malvales</taxon>
        <taxon>Malvaceae</taxon>
        <taxon>Malvoideae</taxon>
        <taxon>Gossypium</taxon>
    </lineage>
</organism>
<dbReference type="FunFam" id="3.80.10.10:FF:000041">
    <property type="entry name" value="LRR receptor-like serine/threonine-protein kinase ERECTA"/>
    <property type="match status" value="2"/>
</dbReference>
<evidence type="ECO:0000256" key="3">
    <source>
        <dbReference type="ARBA" id="ARBA00022475"/>
    </source>
</evidence>
<evidence type="ECO:0000256" key="5">
    <source>
        <dbReference type="ARBA" id="ARBA00022692"/>
    </source>
</evidence>
<dbReference type="PANTHER" id="PTHR48063">
    <property type="entry name" value="LRR RECEPTOR-LIKE KINASE"/>
    <property type="match status" value="1"/>
</dbReference>
<dbReference type="InterPro" id="IPR046956">
    <property type="entry name" value="RLP23-like"/>
</dbReference>
<comment type="similarity">
    <text evidence="2">Belongs to the RLP family.</text>
</comment>
<name>A0A5D2H4Z5_GOSDA</name>
<evidence type="ECO:0000256" key="2">
    <source>
        <dbReference type="ARBA" id="ARBA00009592"/>
    </source>
</evidence>
<keyword evidence="11" id="KW-0325">Glycoprotein</keyword>
<dbReference type="Proteomes" id="UP000323506">
    <property type="component" value="Chromosome A03"/>
</dbReference>
<keyword evidence="15" id="KW-1185">Reference proteome</keyword>
<evidence type="ECO:0000256" key="10">
    <source>
        <dbReference type="ARBA" id="ARBA00023170"/>
    </source>
</evidence>
<dbReference type="InterPro" id="IPR032675">
    <property type="entry name" value="LRR_dom_sf"/>
</dbReference>
<feature type="domain" description="Disease resistance R13L4/SHOC-2-like LRR" evidence="13">
    <location>
        <begin position="72"/>
        <end position="278"/>
    </location>
</feature>
<gene>
    <name evidence="14" type="ORF">ES288_A03G156500v1</name>
</gene>
<keyword evidence="6" id="KW-0732">Signal</keyword>
<evidence type="ECO:0000313" key="15">
    <source>
        <dbReference type="Proteomes" id="UP000323506"/>
    </source>
</evidence>
<keyword evidence="7" id="KW-0677">Repeat</keyword>
<reference evidence="14 15" key="1">
    <citation type="submission" date="2019-06" db="EMBL/GenBank/DDBJ databases">
        <title>WGS assembly of Gossypium darwinii.</title>
        <authorList>
            <person name="Chen Z.J."/>
            <person name="Sreedasyam A."/>
            <person name="Ando A."/>
            <person name="Song Q."/>
            <person name="De L."/>
            <person name="Hulse-Kemp A."/>
            <person name="Ding M."/>
            <person name="Ye W."/>
            <person name="Kirkbride R."/>
            <person name="Jenkins J."/>
            <person name="Plott C."/>
            <person name="Lovell J."/>
            <person name="Lin Y.-M."/>
            <person name="Vaughn R."/>
            <person name="Liu B."/>
            <person name="Li W."/>
            <person name="Simpson S."/>
            <person name="Scheffler B."/>
            <person name="Saski C."/>
            <person name="Grover C."/>
            <person name="Hu G."/>
            <person name="Conover J."/>
            <person name="Carlson J."/>
            <person name="Shu S."/>
            <person name="Boston L."/>
            <person name="Williams M."/>
            <person name="Peterson D."/>
            <person name="Mcgee K."/>
            <person name="Jones D."/>
            <person name="Wendel J."/>
            <person name="Stelly D."/>
            <person name="Grimwood J."/>
            <person name="Schmutz J."/>
        </authorList>
    </citation>
    <scope>NUCLEOTIDE SEQUENCE [LARGE SCALE GENOMIC DNA]</scope>
    <source>
        <strain evidence="14">1808015.09</strain>
    </source>
</reference>
<dbReference type="SUPFAM" id="SSF52058">
    <property type="entry name" value="L domain-like"/>
    <property type="match status" value="2"/>
</dbReference>
<dbReference type="EMBL" id="CM017690">
    <property type="protein sequence ID" value="TYH25282.1"/>
    <property type="molecule type" value="Genomic_DNA"/>
</dbReference>
<evidence type="ECO:0000256" key="4">
    <source>
        <dbReference type="ARBA" id="ARBA00022614"/>
    </source>
</evidence>
<proteinExistence type="inferred from homology"/>
<dbReference type="Pfam" id="PF00560">
    <property type="entry name" value="LRR_1"/>
    <property type="match status" value="3"/>
</dbReference>
<protein>
    <recommendedName>
        <fullName evidence="13">Disease resistance R13L4/SHOC-2-like LRR domain-containing protein</fullName>
    </recommendedName>
</protein>
<evidence type="ECO:0000256" key="12">
    <source>
        <dbReference type="SAM" id="Phobius"/>
    </source>
</evidence>
<comment type="subcellular location">
    <subcellularLocation>
        <location evidence="1">Cell membrane</location>
        <topology evidence="1">Single-pass type I membrane protein</topology>
    </subcellularLocation>
</comment>
<evidence type="ECO:0000313" key="14">
    <source>
        <dbReference type="EMBL" id="TYH25282.1"/>
    </source>
</evidence>
<dbReference type="Pfam" id="PF13855">
    <property type="entry name" value="LRR_8"/>
    <property type="match status" value="1"/>
</dbReference>
<dbReference type="SMART" id="SM00369">
    <property type="entry name" value="LRR_TYP"/>
    <property type="match status" value="6"/>
</dbReference>
<dbReference type="PRINTS" id="PR00019">
    <property type="entry name" value="LEURICHRPT"/>
</dbReference>
<keyword evidence="9 12" id="KW-0472">Membrane</keyword>
<accession>A0A5D2H4Z5</accession>
<keyword evidence="3" id="KW-1003">Cell membrane</keyword>
<keyword evidence="4" id="KW-0433">Leucine-rich repeat</keyword>
<dbReference type="InterPro" id="IPR001611">
    <property type="entry name" value="Leu-rich_rpt"/>
</dbReference>
<feature type="transmembrane region" description="Helical" evidence="12">
    <location>
        <begin position="653"/>
        <end position="675"/>
    </location>
</feature>
<evidence type="ECO:0000256" key="7">
    <source>
        <dbReference type="ARBA" id="ARBA00022737"/>
    </source>
</evidence>
<evidence type="ECO:0000259" key="13">
    <source>
        <dbReference type="Pfam" id="PF23598"/>
    </source>
</evidence>
<evidence type="ECO:0000256" key="11">
    <source>
        <dbReference type="ARBA" id="ARBA00023180"/>
    </source>
</evidence>
<evidence type="ECO:0000256" key="6">
    <source>
        <dbReference type="ARBA" id="ARBA00022729"/>
    </source>
</evidence>
<dbReference type="GO" id="GO:0005886">
    <property type="term" value="C:plasma membrane"/>
    <property type="evidence" value="ECO:0007669"/>
    <property type="project" value="UniProtKB-SubCell"/>
</dbReference>
<keyword evidence="5 12" id="KW-0812">Transmembrane</keyword>
<dbReference type="PANTHER" id="PTHR48063:SF90">
    <property type="entry name" value="OS11G0565920 PROTEIN"/>
    <property type="match status" value="1"/>
</dbReference>
<dbReference type="InterPro" id="IPR055414">
    <property type="entry name" value="LRR_R13L4/SHOC2-like"/>
</dbReference>